<dbReference type="InterPro" id="IPR012337">
    <property type="entry name" value="RNaseH-like_sf"/>
</dbReference>
<dbReference type="Gene3D" id="3.30.420.10">
    <property type="entry name" value="Ribonuclease H-like superfamily/Ribonuclease H"/>
    <property type="match status" value="1"/>
</dbReference>
<dbReference type="PANTHER" id="PTHR30194">
    <property type="entry name" value="CROSSOVER JUNCTION ENDODEOXYRIBONUCLEASE RUVC"/>
    <property type="match status" value="1"/>
</dbReference>
<evidence type="ECO:0000256" key="9">
    <source>
        <dbReference type="ARBA" id="ARBA00023125"/>
    </source>
</evidence>
<keyword evidence="6 13" id="KW-0227">DNA damage</keyword>
<dbReference type="InterPro" id="IPR002176">
    <property type="entry name" value="X-over_junc_endoDNase_RuvC"/>
</dbReference>
<comment type="caution">
    <text evidence="15">The sequence shown here is derived from an EMBL/GenBank/DDBJ whole genome shotgun (WGS) entry which is preliminary data.</text>
</comment>
<dbReference type="PANTHER" id="PTHR30194:SF3">
    <property type="entry name" value="CROSSOVER JUNCTION ENDODEOXYRIBONUCLEASE RUVC"/>
    <property type="match status" value="1"/>
</dbReference>
<reference evidence="15 16" key="1">
    <citation type="submission" date="2020-08" db="EMBL/GenBank/DDBJ databases">
        <title>Genomic Encyclopedia of Type Strains, Phase IV (KMG-IV): sequencing the most valuable type-strain genomes for metagenomic binning, comparative biology and taxonomic classification.</title>
        <authorList>
            <person name="Goeker M."/>
        </authorList>
    </citation>
    <scope>NUCLEOTIDE SEQUENCE [LARGE SCALE GENOMIC DNA]</scope>
    <source>
        <strain evidence="15 16">DSM 2461</strain>
    </source>
</reference>
<evidence type="ECO:0000256" key="5">
    <source>
        <dbReference type="ARBA" id="ARBA00022759"/>
    </source>
</evidence>
<evidence type="ECO:0000313" key="15">
    <source>
        <dbReference type="EMBL" id="MBB6478831.1"/>
    </source>
</evidence>
<keyword evidence="2 13" id="KW-0963">Cytoplasm</keyword>
<dbReference type="GO" id="GO:0006281">
    <property type="term" value="P:DNA repair"/>
    <property type="evidence" value="ECO:0007669"/>
    <property type="project" value="UniProtKB-UniRule"/>
</dbReference>
<keyword evidence="16" id="KW-1185">Reference proteome</keyword>
<name>A0A841R619_9SPIO</name>
<evidence type="ECO:0000256" key="2">
    <source>
        <dbReference type="ARBA" id="ARBA00022490"/>
    </source>
</evidence>
<dbReference type="GO" id="GO:0008821">
    <property type="term" value="F:crossover junction DNA endonuclease activity"/>
    <property type="evidence" value="ECO:0007669"/>
    <property type="project" value="UniProtKB-UniRule"/>
</dbReference>
<protein>
    <recommendedName>
        <fullName evidence="13 14">Crossover junction endodeoxyribonuclease RuvC</fullName>
        <ecNumber evidence="13 14">3.1.21.10</ecNumber>
    </recommendedName>
    <alternativeName>
        <fullName evidence="13">Holliday junction nuclease RuvC</fullName>
    </alternativeName>
    <alternativeName>
        <fullName evidence="13">Holliday junction resolvase RuvC</fullName>
    </alternativeName>
</protein>
<dbReference type="CDD" id="cd16962">
    <property type="entry name" value="RuvC"/>
    <property type="match status" value="1"/>
</dbReference>
<dbReference type="GO" id="GO:0005737">
    <property type="term" value="C:cytoplasm"/>
    <property type="evidence" value="ECO:0007669"/>
    <property type="project" value="UniProtKB-SubCell"/>
</dbReference>
<evidence type="ECO:0000256" key="1">
    <source>
        <dbReference type="ARBA" id="ARBA00009518"/>
    </source>
</evidence>
<comment type="cofactor">
    <cofactor evidence="13">
        <name>Mg(2+)</name>
        <dbReference type="ChEBI" id="CHEBI:18420"/>
    </cofactor>
    <text evidence="13">Binds 2 Mg(2+) ion per subunit.</text>
</comment>
<keyword evidence="9 13" id="KW-0238">DNA-binding</keyword>
<gene>
    <name evidence="13" type="primary">ruvC</name>
    <name evidence="15" type="ORF">HNR50_000464</name>
</gene>
<feature type="active site" evidence="13">
    <location>
        <position position="68"/>
    </location>
</feature>
<evidence type="ECO:0000256" key="3">
    <source>
        <dbReference type="ARBA" id="ARBA00022722"/>
    </source>
</evidence>
<dbReference type="SUPFAM" id="SSF53098">
    <property type="entry name" value="Ribonuclease H-like"/>
    <property type="match status" value="1"/>
</dbReference>
<dbReference type="Pfam" id="PF02075">
    <property type="entry name" value="RuvC"/>
    <property type="match status" value="1"/>
</dbReference>
<evidence type="ECO:0000256" key="10">
    <source>
        <dbReference type="ARBA" id="ARBA00023172"/>
    </source>
</evidence>
<dbReference type="GO" id="GO:0003677">
    <property type="term" value="F:DNA binding"/>
    <property type="evidence" value="ECO:0007669"/>
    <property type="project" value="UniProtKB-KW"/>
</dbReference>
<keyword evidence="3 13" id="KW-0540">Nuclease</keyword>
<keyword evidence="4 13" id="KW-0479">Metal-binding</keyword>
<organism evidence="15 16">
    <name type="scientific">Spirochaeta isovalerica</name>
    <dbReference type="NCBI Taxonomy" id="150"/>
    <lineage>
        <taxon>Bacteria</taxon>
        <taxon>Pseudomonadati</taxon>
        <taxon>Spirochaetota</taxon>
        <taxon>Spirochaetia</taxon>
        <taxon>Spirochaetales</taxon>
        <taxon>Spirochaetaceae</taxon>
        <taxon>Spirochaeta</taxon>
    </lineage>
</organism>
<accession>A0A841R619</accession>
<comment type="subcellular location">
    <subcellularLocation>
        <location evidence="13">Cytoplasm</location>
    </subcellularLocation>
</comment>
<dbReference type="FunFam" id="3.30.420.10:FF:000002">
    <property type="entry name" value="Crossover junction endodeoxyribonuclease RuvC"/>
    <property type="match status" value="1"/>
</dbReference>
<dbReference type="EMBL" id="JACHGJ010000001">
    <property type="protein sequence ID" value="MBB6478831.1"/>
    <property type="molecule type" value="Genomic_DNA"/>
</dbReference>
<dbReference type="EC" id="3.1.21.10" evidence="13 14"/>
<keyword evidence="11 13" id="KW-0234">DNA repair</keyword>
<evidence type="ECO:0000256" key="4">
    <source>
        <dbReference type="ARBA" id="ARBA00022723"/>
    </source>
</evidence>
<sequence length="160" mass="17305">MSRVLGIDPGLANAGWGVIDVDGNRLTYVAHGSISTDSKIPAPVRLKEIFDQLSIIIEKFKPVEAGMETLYFAKNVKTALPVAEARGVLSLCMVQNGLMLSEYTPLQIKQAVVGNGRADKNQVQQMVKLILGLDKIPKPDHAADALAAAICHVHMRVLHV</sequence>
<dbReference type="Proteomes" id="UP000587760">
    <property type="component" value="Unassembled WGS sequence"/>
</dbReference>
<feature type="binding site" evidence="13">
    <location>
        <position position="8"/>
    </location>
    <ligand>
        <name>Mg(2+)</name>
        <dbReference type="ChEBI" id="CHEBI:18420"/>
        <label>1</label>
    </ligand>
</feature>
<dbReference type="GO" id="GO:0048476">
    <property type="term" value="C:Holliday junction resolvase complex"/>
    <property type="evidence" value="ECO:0007669"/>
    <property type="project" value="UniProtKB-UniRule"/>
</dbReference>
<comment type="similarity">
    <text evidence="1 13">Belongs to the RuvC family.</text>
</comment>
<dbReference type="NCBIfam" id="TIGR00228">
    <property type="entry name" value="ruvC"/>
    <property type="match status" value="1"/>
</dbReference>
<dbReference type="NCBIfam" id="NF000711">
    <property type="entry name" value="PRK00039.2-1"/>
    <property type="match status" value="1"/>
</dbReference>
<evidence type="ECO:0000256" key="7">
    <source>
        <dbReference type="ARBA" id="ARBA00022801"/>
    </source>
</evidence>
<evidence type="ECO:0000256" key="12">
    <source>
        <dbReference type="ARBA" id="ARBA00029354"/>
    </source>
</evidence>
<dbReference type="PRINTS" id="PR00696">
    <property type="entry name" value="RSOLVASERUVC"/>
</dbReference>
<keyword evidence="8 13" id="KW-0460">Magnesium</keyword>
<evidence type="ECO:0000256" key="11">
    <source>
        <dbReference type="ARBA" id="ARBA00023204"/>
    </source>
</evidence>
<evidence type="ECO:0000256" key="8">
    <source>
        <dbReference type="ARBA" id="ARBA00022842"/>
    </source>
</evidence>
<dbReference type="AlphaFoldDB" id="A0A841R619"/>
<feature type="active site" evidence="13">
    <location>
        <position position="8"/>
    </location>
</feature>
<feature type="active site" evidence="13">
    <location>
        <position position="141"/>
    </location>
</feature>
<feature type="binding site" evidence="13">
    <location>
        <position position="68"/>
    </location>
    <ligand>
        <name>Mg(2+)</name>
        <dbReference type="ChEBI" id="CHEBI:18420"/>
        <label>2</label>
    </ligand>
</feature>
<evidence type="ECO:0000313" key="16">
    <source>
        <dbReference type="Proteomes" id="UP000587760"/>
    </source>
</evidence>
<feature type="binding site" evidence="13">
    <location>
        <position position="141"/>
    </location>
    <ligand>
        <name>Mg(2+)</name>
        <dbReference type="ChEBI" id="CHEBI:18420"/>
        <label>1</label>
    </ligand>
</feature>
<evidence type="ECO:0000256" key="13">
    <source>
        <dbReference type="HAMAP-Rule" id="MF_00034"/>
    </source>
</evidence>
<dbReference type="RefSeq" id="WP_184743142.1">
    <property type="nucleotide sequence ID" value="NZ_JACHGJ010000001.1"/>
</dbReference>
<evidence type="ECO:0000256" key="6">
    <source>
        <dbReference type="ARBA" id="ARBA00022763"/>
    </source>
</evidence>
<comment type="function">
    <text evidence="13">The RuvA-RuvB-RuvC complex processes Holliday junction (HJ) DNA during genetic recombination and DNA repair. Endonuclease that resolves HJ intermediates. Cleaves cruciform DNA by making single-stranded nicks across the HJ at symmetrical positions within the homologous arms, yielding a 5'-phosphate and a 3'-hydroxyl group; requires a central core of homology in the junction. The consensus cleavage sequence is 5'-(A/T)TT(C/G)-3'. Cleavage occurs on the 3'-side of the TT dinucleotide at the point of strand exchange. HJ branch migration catalyzed by RuvA-RuvB allows RuvC to scan DNA until it finds its consensus sequence, where it cleaves and resolves the cruciform DNA.</text>
</comment>
<proteinExistence type="inferred from homology"/>
<comment type="subunit">
    <text evidence="13">Homodimer which binds Holliday junction (HJ) DNA. The HJ becomes 2-fold symmetrical on binding to RuvC with unstacked arms; it has a different conformation from HJ DNA in complex with RuvA. In the full resolvosome a probable DNA-RuvA(4)-RuvB(12)-RuvC(2) complex forms which resolves the HJ.</text>
</comment>
<dbReference type="GO" id="GO:0000287">
    <property type="term" value="F:magnesium ion binding"/>
    <property type="evidence" value="ECO:0007669"/>
    <property type="project" value="UniProtKB-UniRule"/>
</dbReference>
<keyword evidence="5 13" id="KW-0255">Endonuclease</keyword>
<dbReference type="InterPro" id="IPR036397">
    <property type="entry name" value="RNaseH_sf"/>
</dbReference>
<keyword evidence="10 13" id="KW-0233">DNA recombination</keyword>
<dbReference type="HAMAP" id="MF_00034">
    <property type="entry name" value="RuvC"/>
    <property type="match status" value="1"/>
</dbReference>
<comment type="catalytic activity">
    <reaction evidence="12 13">
        <text>Endonucleolytic cleavage at a junction such as a reciprocal single-stranded crossover between two homologous DNA duplexes (Holliday junction).</text>
        <dbReference type="EC" id="3.1.21.10"/>
    </reaction>
</comment>
<evidence type="ECO:0000256" key="14">
    <source>
        <dbReference type="NCBIfam" id="TIGR00228"/>
    </source>
</evidence>
<dbReference type="GO" id="GO:0006310">
    <property type="term" value="P:DNA recombination"/>
    <property type="evidence" value="ECO:0007669"/>
    <property type="project" value="UniProtKB-UniRule"/>
</dbReference>
<keyword evidence="7 13" id="KW-0378">Hydrolase</keyword>